<evidence type="ECO:0008006" key="3">
    <source>
        <dbReference type="Google" id="ProtNLM"/>
    </source>
</evidence>
<proteinExistence type="predicted"/>
<name>A0A1H9UVI2_9SPHI</name>
<dbReference type="Proteomes" id="UP000199572">
    <property type="component" value="Unassembled WGS sequence"/>
</dbReference>
<accession>A0A1H9UVI2</accession>
<dbReference type="Pfam" id="PF16132">
    <property type="entry name" value="DUF4843"/>
    <property type="match status" value="1"/>
</dbReference>
<dbReference type="AlphaFoldDB" id="A0A1H9UVI2"/>
<dbReference type="RefSeq" id="WP_090887843.1">
    <property type="nucleotide sequence ID" value="NZ_FOGG01000034.1"/>
</dbReference>
<gene>
    <name evidence="1" type="ORF">SAMN04488023_13438</name>
</gene>
<dbReference type="OrthoDB" id="1094829at2"/>
<evidence type="ECO:0000313" key="2">
    <source>
        <dbReference type="Proteomes" id="UP000199572"/>
    </source>
</evidence>
<dbReference type="EMBL" id="FOGG01000034">
    <property type="protein sequence ID" value="SES13475.1"/>
    <property type="molecule type" value="Genomic_DNA"/>
</dbReference>
<sequence>MKKNIFYFLLLSIMFWACKKNEMMPYISSDNVYLHYLDENGNQDTTTISYSFAYNPSLAQDTIWIPIIVTGPKVSHSRQFVLSVVDSLTTAVKGTHYEALKASYTLPADSGTFKIPVILKNTDETLANKSVTLGLRTIAGGDFSAELPLNLRTKKVIFSNRLERPSWWGYWQSQLGDYGRVKHQLFIIVAGNVSLVDTSKPNAYLEIPRSLYYIDNFRVFLKDPATWIARNPDKGYVLVKKTNGSDEYEFYSESAPAKRFTLRFFAQVNGYFFIDESGKQIII</sequence>
<keyword evidence="2" id="KW-1185">Reference proteome</keyword>
<dbReference type="STRING" id="390241.SAMN04488023_13438"/>
<evidence type="ECO:0000313" key="1">
    <source>
        <dbReference type="EMBL" id="SES13475.1"/>
    </source>
</evidence>
<protein>
    <recommendedName>
        <fullName evidence="3">DUF4843 domain-containing protein</fullName>
    </recommendedName>
</protein>
<dbReference type="InterPro" id="IPR032299">
    <property type="entry name" value="DUF4843"/>
</dbReference>
<organism evidence="1 2">
    <name type="scientific">Pedobacter rhizosphaerae</name>
    <dbReference type="NCBI Taxonomy" id="390241"/>
    <lineage>
        <taxon>Bacteria</taxon>
        <taxon>Pseudomonadati</taxon>
        <taxon>Bacteroidota</taxon>
        <taxon>Sphingobacteriia</taxon>
        <taxon>Sphingobacteriales</taxon>
        <taxon>Sphingobacteriaceae</taxon>
        <taxon>Pedobacter</taxon>
    </lineage>
</organism>
<reference evidence="1 2" key="1">
    <citation type="submission" date="2016-10" db="EMBL/GenBank/DDBJ databases">
        <authorList>
            <person name="de Groot N.N."/>
        </authorList>
    </citation>
    <scope>NUCLEOTIDE SEQUENCE [LARGE SCALE GENOMIC DNA]</scope>
    <source>
        <strain evidence="1 2">DSM 18610</strain>
    </source>
</reference>